<comment type="caution">
    <text evidence="3">The sequence shown here is derived from an EMBL/GenBank/DDBJ whole genome shotgun (WGS) entry which is preliminary data.</text>
</comment>
<gene>
    <name evidence="3" type="ORF">PENTCL1PPCAC_19511</name>
</gene>
<dbReference type="EMBL" id="BTSX01000004">
    <property type="protein sequence ID" value="GMS97336.1"/>
    <property type="molecule type" value="Genomic_DNA"/>
</dbReference>
<evidence type="ECO:0000256" key="1">
    <source>
        <dbReference type="ARBA" id="ARBA00006803"/>
    </source>
</evidence>
<dbReference type="InterPro" id="IPR004151">
    <property type="entry name" value="7TM_GPCR_serpentine_rcpt_Sre"/>
</dbReference>
<comment type="similarity">
    <text evidence="1">Belongs to the nematode receptor-like protein sre family.</text>
</comment>
<dbReference type="Proteomes" id="UP001432027">
    <property type="component" value="Unassembled WGS sequence"/>
</dbReference>
<protein>
    <recommendedName>
        <fullName evidence="5">G protein-coupled receptor</fullName>
    </recommendedName>
</protein>
<dbReference type="AlphaFoldDB" id="A0AAV5TSI2"/>
<keyword evidence="2" id="KW-0812">Transmembrane</keyword>
<name>A0AAV5TSI2_9BILA</name>
<dbReference type="Pfam" id="PF03125">
    <property type="entry name" value="Sre"/>
    <property type="match status" value="1"/>
</dbReference>
<evidence type="ECO:0000313" key="3">
    <source>
        <dbReference type="EMBL" id="GMS97336.1"/>
    </source>
</evidence>
<keyword evidence="4" id="KW-1185">Reference proteome</keyword>
<dbReference type="PANTHER" id="PTHR23128">
    <property type="entry name" value="SERPENTINE RECEPTOR, CLASS E (EPSILON)-RELATED"/>
    <property type="match status" value="1"/>
</dbReference>
<accession>A0AAV5TSI2</accession>
<keyword evidence="2" id="KW-1133">Transmembrane helix</keyword>
<feature type="transmembrane region" description="Helical" evidence="2">
    <location>
        <begin position="85"/>
        <end position="107"/>
    </location>
</feature>
<keyword evidence="2" id="KW-0472">Membrane</keyword>
<feature type="transmembrane region" description="Helical" evidence="2">
    <location>
        <begin position="213"/>
        <end position="239"/>
    </location>
</feature>
<dbReference type="GO" id="GO:0016020">
    <property type="term" value="C:membrane"/>
    <property type="evidence" value="ECO:0007669"/>
    <property type="project" value="InterPro"/>
</dbReference>
<feature type="transmembrane region" description="Helical" evidence="2">
    <location>
        <begin position="21"/>
        <end position="41"/>
    </location>
</feature>
<feature type="transmembrane region" description="Helical" evidence="2">
    <location>
        <begin position="187"/>
        <end position="207"/>
    </location>
</feature>
<evidence type="ECO:0000313" key="4">
    <source>
        <dbReference type="Proteomes" id="UP001432027"/>
    </source>
</evidence>
<organism evidence="3 4">
    <name type="scientific">Pristionchus entomophagus</name>
    <dbReference type="NCBI Taxonomy" id="358040"/>
    <lineage>
        <taxon>Eukaryota</taxon>
        <taxon>Metazoa</taxon>
        <taxon>Ecdysozoa</taxon>
        <taxon>Nematoda</taxon>
        <taxon>Chromadorea</taxon>
        <taxon>Rhabditida</taxon>
        <taxon>Rhabditina</taxon>
        <taxon>Diplogasteromorpha</taxon>
        <taxon>Diplogasteroidea</taxon>
        <taxon>Neodiplogasteridae</taxon>
        <taxon>Pristionchus</taxon>
    </lineage>
</organism>
<dbReference type="PANTHER" id="PTHR23128:SF132">
    <property type="entry name" value="SERPENTINE RECEPTOR, CLASS E (EPSILON)-RELATED"/>
    <property type="match status" value="1"/>
</dbReference>
<feature type="transmembrane region" description="Helical" evidence="2">
    <location>
        <begin position="53"/>
        <end position="73"/>
    </location>
</feature>
<feature type="transmembrane region" description="Helical" evidence="2">
    <location>
        <begin position="119"/>
        <end position="138"/>
    </location>
</feature>
<evidence type="ECO:0000256" key="2">
    <source>
        <dbReference type="SAM" id="Phobius"/>
    </source>
</evidence>
<reference evidence="3" key="1">
    <citation type="submission" date="2023-10" db="EMBL/GenBank/DDBJ databases">
        <title>Genome assembly of Pristionchus species.</title>
        <authorList>
            <person name="Yoshida K."/>
            <person name="Sommer R.J."/>
        </authorList>
    </citation>
    <scope>NUCLEOTIDE SEQUENCE</scope>
    <source>
        <strain evidence="3">RS0144</strain>
    </source>
</reference>
<evidence type="ECO:0008006" key="5">
    <source>
        <dbReference type="Google" id="ProtNLM"/>
    </source>
</evidence>
<sequence length="300" mass="34622">PVHINLVIITLEKMAIISVSFVARLVMILFESGIVFVPNFGCHPIPLLNRIRLIWIVAVLNYNGICFAERFAATYFVRDYECNRRIYIAFGLIIADLALIFAVIHVISNVTALLNEYAVFLLFFAPNFYFFYAHGWLLRRNQNRLDRLNCLFMTRTGKSRDVYTLSLRLQLDENIWCLKQISASNRILIVGLIGTGVLVIVPPLFSYSDDSIWILQSFVVFTNMAMPTVALIVIVSIGISLDRFRALILPQFILDRIEKNKKNAMIDETPRHREKRVVEESNVYFSHLADVWECDARVHM</sequence>
<proteinExistence type="inferred from homology"/>
<feature type="non-terminal residue" evidence="3">
    <location>
        <position position="1"/>
    </location>
</feature>
<dbReference type="GO" id="GO:0007606">
    <property type="term" value="P:sensory perception of chemical stimulus"/>
    <property type="evidence" value="ECO:0007669"/>
    <property type="project" value="InterPro"/>
</dbReference>